<accession>A0A1E3L0Y1</accession>
<evidence type="ECO:0000256" key="2">
    <source>
        <dbReference type="ARBA" id="ARBA00006704"/>
    </source>
</evidence>
<keyword evidence="10 14" id="KW-0446">Lipid-binding</keyword>
<dbReference type="InterPro" id="IPR005953">
    <property type="entry name" value="ATP_synth_csu_bac/chlpt"/>
</dbReference>
<comment type="subcellular location">
    <subcellularLocation>
        <location evidence="14">Cell membrane</location>
        <topology evidence="14">Multi-pass membrane protein</topology>
    </subcellularLocation>
    <subcellularLocation>
        <location evidence="1">Membrane</location>
        <topology evidence="1">Multi-pass membrane protein</topology>
    </subcellularLocation>
</comment>
<keyword evidence="12 14" id="KW-0066">ATP synthesis</keyword>
<evidence type="ECO:0000259" key="15">
    <source>
        <dbReference type="Pfam" id="PF00137"/>
    </source>
</evidence>
<protein>
    <recommendedName>
        <fullName evidence="14">ATP synthase subunit c</fullName>
    </recommendedName>
    <alternativeName>
        <fullName evidence="14">ATP synthase F(0) sector subunit c</fullName>
    </alternativeName>
    <alternativeName>
        <fullName evidence="14">F-type ATPase subunit c</fullName>
        <shortName evidence="14">F-ATPase subunit c</shortName>
    </alternativeName>
    <alternativeName>
        <fullName evidence="14">Lipid-binding protein</fullName>
    </alternativeName>
</protein>
<evidence type="ECO:0000256" key="11">
    <source>
        <dbReference type="ARBA" id="ARBA00023136"/>
    </source>
</evidence>
<keyword evidence="17" id="KW-1185">Reference proteome</keyword>
<comment type="caution">
    <text evidence="14">Lacks conserved residue(s) required for the propagation of feature annotation.</text>
</comment>
<keyword evidence="5 14" id="KW-0138">CF(0)</keyword>
<keyword evidence="4 14" id="KW-1003">Cell membrane</keyword>
<evidence type="ECO:0000256" key="6">
    <source>
        <dbReference type="ARBA" id="ARBA00022692"/>
    </source>
</evidence>
<dbReference type="GO" id="GO:0008289">
    <property type="term" value="F:lipid binding"/>
    <property type="evidence" value="ECO:0007669"/>
    <property type="project" value="UniProtKB-KW"/>
</dbReference>
<evidence type="ECO:0000256" key="5">
    <source>
        <dbReference type="ARBA" id="ARBA00022547"/>
    </source>
</evidence>
<dbReference type="GO" id="GO:0033177">
    <property type="term" value="C:proton-transporting two-sector ATPase complex, proton-transporting domain"/>
    <property type="evidence" value="ECO:0007669"/>
    <property type="project" value="InterPro"/>
</dbReference>
<comment type="function">
    <text evidence="13 14">F(1)F(0) ATP synthase produces ATP from ADP in the presence of a proton or sodium gradient. F-type ATPases consist of two structural domains, F(1) containing the extramembraneous catalytic core and F(0) containing the membrane proton channel, linked together by a central stalk and a peripheral stalk. During catalysis, ATP synthesis in the catalytic domain of F(1) is coupled via a rotary mechanism of the central stalk subunits to proton translocation.</text>
</comment>
<dbReference type="HAMAP" id="MF_01396">
    <property type="entry name" value="ATP_synth_c_bact"/>
    <property type="match status" value="1"/>
</dbReference>
<dbReference type="Pfam" id="PF00137">
    <property type="entry name" value="ATP-synt_C"/>
    <property type="match status" value="1"/>
</dbReference>
<evidence type="ECO:0000256" key="10">
    <source>
        <dbReference type="ARBA" id="ARBA00023121"/>
    </source>
</evidence>
<keyword evidence="7 14" id="KW-0375">Hydrogen ion transport</keyword>
<dbReference type="InterPro" id="IPR020537">
    <property type="entry name" value="ATP_synth_F0_csu_DDCD_BS"/>
</dbReference>
<feature type="site" description="Reversibly protonated during proton transport" evidence="14">
    <location>
        <position position="57"/>
    </location>
</feature>
<keyword evidence="3 14" id="KW-0813">Transport</keyword>
<evidence type="ECO:0000256" key="7">
    <source>
        <dbReference type="ARBA" id="ARBA00022781"/>
    </source>
</evidence>
<feature type="transmembrane region" description="Helical" evidence="14">
    <location>
        <begin position="43"/>
        <end position="73"/>
    </location>
</feature>
<evidence type="ECO:0000256" key="13">
    <source>
        <dbReference type="ARBA" id="ARBA00025198"/>
    </source>
</evidence>
<keyword evidence="8 14" id="KW-1133">Transmembrane helix</keyword>
<evidence type="ECO:0000256" key="1">
    <source>
        <dbReference type="ARBA" id="ARBA00004141"/>
    </source>
</evidence>
<sequence>MGALAFLAAAIAVGLGALGAGIGNGLIVSKTVEGIARQPEAKATLQTVMFIGVGLVEALPIIGVVLAFIFYAAA</sequence>
<dbReference type="GO" id="GO:0005886">
    <property type="term" value="C:plasma membrane"/>
    <property type="evidence" value="ECO:0007669"/>
    <property type="project" value="UniProtKB-SubCell"/>
</dbReference>
<evidence type="ECO:0000256" key="8">
    <source>
        <dbReference type="ARBA" id="ARBA00022989"/>
    </source>
</evidence>
<evidence type="ECO:0000313" key="17">
    <source>
        <dbReference type="Proteomes" id="UP000094578"/>
    </source>
</evidence>
<dbReference type="NCBIfam" id="TIGR01260">
    <property type="entry name" value="ATP_synt_c"/>
    <property type="match status" value="1"/>
</dbReference>
<dbReference type="FunFam" id="1.20.20.10:FF:000004">
    <property type="entry name" value="ATP synthase subunit c"/>
    <property type="match status" value="1"/>
</dbReference>
<feature type="domain" description="V-ATPase proteolipid subunit C-like" evidence="15">
    <location>
        <begin position="7"/>
        <end position="70"/>
    </location>
</feature>
<proteinExistence type="inferred from homology"/>
<comment type="caution">
    <text evidence="16">The sequence shown here is derived from an EMBL/GenBank/DDBJ whole genome shotgun (WGS) entry which is preliminary data.</text>
</comment>
<dbReference type="InterPro" id="IPR035921">
    <property type="entry name" value="F/V-ATP_Csub_sf"/>
</dbReference>
<reference evidence="16 17" key="1">
    <citation type="submission" date="2016-08" db="EMBL/GenBank/DDBJ databases">
        <title>Genome sequencing of Paenibacillus sp. TI45-13ar, isolated from Korean traditional nuruk.</title>
        <authorList>
            <person name="Kim S.-J."/>
        </authorList>
    </citation>
    <scope>NUCLEOTIDE SEQUENCE [LARGE SCALE GENOMIC DNA]</scope>
    <source>
        <strain evidence="16 17">TI45-13ar</strain>
    </source>
</reference>
<evidence type="ECO:0000256" key="3">
    <source>
        <dbReference type="ARBA" id="ARBA00022448"/>
    </source>
</evidence>
<evidence type="ECO:0000256" key="4">
    <source>
        <dbReference type="ARBA" id="ARBA00022475"/>
    </source>
</evidence>
<dbReference type="Proteomes" id="UP000094578">
    <property type="component" value="Unassembled WGS sequence"/>
</dbReference>
<dbReference type="InterPro" id="IPR002379">
    <property type="entry name" value="ATPase_proteolipid_c-like_dom"/>
</dbReference>
<dbReference type="Gene3D" id="1.20.20.10">
    <property type="entry name" value="F1F0 ATP synthase subunit C"/>
    <property type="match status" value="1"/>
</dbReference>
<dbReference type="RefSeq" id="WP_069328676.1">
    <property type="nucleotide sequence ID" value="NZ_MDER01000060.1"/>
</dbReference>
<organism evidence="16 17">
    <name type="scientific">Paenibacillus nuruki</name>
    <dbReference type="NCBI Taxonomy" id="1886670"/>
    <lineage>
        <taxon>Bacteria</taxon>
        <taxon>Bacillati</taxon>
        <taxon>Bacillota</taxon>
        <taxon>Bacilli</taxon>
        <taxon>Bacillales</taxon>
        <taxon>Paenibacillaceae</taxon>
        <taxon>Paenibacillus</taxon>
    </lineage>
</organism>
<dbReference type="GO" id="GO:0046933">
    <property type="term" value="F:proton-transporting ATP synthase activity, rotational mechanism"/>
    <property type="evidence" value="ECO:0007669"/>
    <property type="project" value="UniProtKB-UniRule"/>
</dbReference>
<dbReference type="PATRIC" id="fig|1886670.3.peg.3343"/>
<evidence type="ECO:0000256" key="12">
    <source>
        <dbReference type="ARBA" id="ARBA00023310"/>
    </source>
</evidence>
<gene>
    <name evidence="14" type="primary">atpE</name>
    <name evidence="16" type="ORF">PTI45_03288</name>
</gene>
<dbReference type="InterPro" id="IPR000454">
    <property type="entry name" value="ATP_synth_F0_csu"/>
</dbReference>
<comment type="similarity">
    <text evidence="2 14">Belongs to the ATPase C chain family.</text>
</comment>
<dbReference type="PROSITE" id="PS00605">
    <property type="entry name" value="ATPASE_C"/>
    <property type="match status" value="1"/>
</dbReference>
<dbReference type="GO" id="GO:0045259">
    <property type="term" value="C:proton-transporting ATP synthase complex"/>
    <property type="evidence" value="ECO:0007669"/>
    <property type="project" value="UniProtKB-KW"/>
</dbReference>
<keyword evidence="11 14" id="KW-0472">Membrane</keyword>
<evidence type="ECO:0000256" key="14">
    <source>
        <dbReference type="HAMAP-Rule" id="MF_01396"/>
    </source>
</evidence>
<dbReference type="PRINTS" id="PR00124">
    <property type="entry name" value="ATPASEC"/>
</dbReference>
<evidence type="ECO:0000313" key="16">
    <source>
        <dbReference type="EMBL" id="ODP27354.1"/>
    </source>
</evidence>
<dbReference type="SUPFAM" id="SSF81333">
    <property type="entry name" value="F1F0 ATP synthase subunit C"/>
    <property type="match status" value="1"/>
</dbReference>
<name>A0A1E3L0Y1_9BACL</name>
<keyword evidence="6 14" id="KW-0812">Transmembrane</keyword>
<dbReference type="AlphaFoldDB" id="A0A1E3L0Y1"/>
<comment type="function">
    <text evidence="14">Key component of the F(0) channel; it plays a direct role in translocation across the membrane. A homomeric c-ring of between 10-14 subunits forms the central stalk rotor element with the F(1) delta and epsilon subunits.</text>
</comment>
<dbReference type="EMBL" id="MDER01000060">
    <property type="protein sequence ID" value="ODP27354.1"/>
    <property type="molecule type" value="Genomic_DNA"/>
</dbReference>
<evidence type="ECO:0000256" key="9">
    <source>
        <dbReference type="ARBA" id="ARBA00023065"/>
    </source>
</evidence>
<keyword evidence="9 14" id="KW-0406">Ion transport</keyword>
<dbReference type="NCBIfam" id="NF005363">
    <property type="entry name" value="PRK06876.1"/>
    <property type="match status" value="1"/>
</dbReference>
<dbReference type="CDD" id="cd18185">
    <property type="entry name" value="ATP-synt_Fo_c_ATPE"/>
    <property type="match status" value="1"/>
</dbReference>
<dbReference type="STRING" id="1886670.PTI45_03288"/>
<dbReference type="InterPro" id="IPR038662">
    <property type="entry name" value="ATP_synth_F0_csu_sf"/>
</dbReference>